<keyword evidence="7" id="KW-1185">Reference proteome</keyword>
<dbReference type="InterPro" id="IPR004193">
    <property type="entry name" value="Glyco_hydro_13_N"/>
</dbReference>
<dbReference type="EMBL" id="JBHSMQ010000002">
    <property type="protein sequence ID" value="MFC5454542.1"/>
    <property type="molecule type" value="Genomic_DNA"/>
</dbReference>
<accession>A0ABW0KND8</accession>
<evidence type="ECO:0000256" key="2">
    <source>
        <dbReference type="ARBA" id="ARBA00022801"/>
    </source>
</evidence>
<dbReference type="SUPFAM" id="SSF81296">
    <property type="entry name" value="E set domains"/>
    <property type="match status" value="1"/>
</dbReference>
<feature type="domain" description="Glycosyl hydrolase family 13 catalytic" evidence="5">
    <location>
        <begin position="194"/>
        <end position="605"/>
    </location>
</feature>
<comment type="similarity">
    <text evidence="1">Belongs to the glycosyl hydrolase 13 family.</text>
</comment>
<dbReference type="PANTHER" id="PTHR43002">
    <property type="entry name" value="GLYCOGEN DEBRANCHING ENZYME"/>
    <property type="match status" value="1"/>
</dbReference>
<gene>
    <name evidence="6" type="primary">glgX</name>
    <name evidence="6" type="ORF">ACFQDI_06705</name>
</gene>
<dbReference type="CDD" id="cd02856">
    <property type="entry name" value="E_set_GDE_Isoamylase_N"/>
    <property type="match status" value="1"/>
</dbReference>
<evidence type="ECO:0000256" key="3">
    <source>
        <dbReference type="ARBA" id="ARBA00023295"/>
    </source>
</evidence>
<dbReference type="GO" id="GO:0120549">
    <property type="term" value="F:limit dextrin alpha-1,6-maltotetraose-hydrolase activity"/>
    <property type="evidence" value="ECO:0007669"/>
    <property type="project" value="UniProtKB-EC"/>
</dbReference>
<dbReference type="SUPFAM" id="SSF51011">
    <property type="entry name" value="Glycosyl hydrolase domain"/>
    <property type="match status" value="1"/>
</dbReference>
<feature type="region of interest" description="Disordered" evidence="4">
    <location>
        <begin position="506"/>
        <end position="525"/>
    </location>
</feature>
<dbReference type="InterPro" id="IPR017853">
    <property type="entry name" value="GH"/>
</dbReference>
<organism evidence="6 7">
    <name type="scientific">Prosthecobacter fluviatilis</name>
    <dbReference type="NCBI Taxonomy" id="445931"/>
    <lineage>
        <taxon>Bacteria</taxon>
        <taxon>Pseudomonadati</taxon>
        <taxon>Verrucomicrobiota</taxon>
        <taxon>Verrucomicrobiia</taxon>
        <taxon>Verrucomicrobiales</taxon>
        <taxon>Verrucomicrobiaceae</taxon>
        <taxon>Prosthecobacter</taxon>
    </lineage>
</organism>
<sequence length="740" mass="82726">MQPLLTSLKRKFARKPAAPAQTRRVPLSDSSMPVSFEIHGEPLSPGVTLLGDSTRFVVHSRHAIAMDLCLYDPKDATRETARIRMERTECDLWHATVRGVRAGTLYGYRAHGPWLPQNAMRFNSKKLMLDPYARAIHGTPDEAEHMRTLPDPRHSLGRIDNGPHALKCVVVDESFDWSGDTRPRIPWQDTVICELHVKGFTQTHPDVPAALRGTYAGLAHPSVTAYLRQLGITSVQLLPVHQHLDDGFLLGRGLTNYWGYNTIGFFAPHNAYAAAKDPQEQVREFKAMVKALHAAGIEVILDVVYNHTAEGNEYGPSLMFRGLDDHSYYRHHFGENGADYVNVTGCGNSVDSASQPALRLILDSLRYWVTEMHVDGFRFDLAVTVARDEKDGFNRQSPFLSAVAQDPVLSRVKLIAEAWDISRMDSYQVGNFPEPWRELNGKYRDTVRSWWRGDAGATAEFAKRLCGSQDVFGWNQRTPLASINFLTSHDGFTLLDLVSYADKHNEANKEDNRDGDSNNHSCNCGVEGPTTDPAVLQTRARLRRGLVATMMCSIGVPFLIAGDERGRTQKGNNNAYCQDNDISWIDWHECDEEMLAFTRQMAAFRRSHEVFRRSTYFDGKLNPATGLRDVLWLESDGTLLHHEEWHQDTRRCFGALMGPVNDSSSTLLLLFNNSAEPQPFILPGDGNTLWSLVFDTALCPSFPAKSPPGLAGAQNYPLLGQGIVCLKLAAGDRETLEPKP</sequence>
<keyword evidence="3 6" id="KW-0326">Glycosidase</keyword>
<dbReference type="InterPro" id="IPR013783">
    <property type="entry name" value="Ig-like_fold"/>
</dbReference>
<dbReference type="RefSeq" id="WP_377164724.1">
    <property type="nucleotide sequence ID" value="NZ_JBHSMQ010000002.1"/>
</dbReference>
<name>A0ABW0KND8_9BACT</name>
<dbReference type="InterPro" id="IPR044505">
    <property type="entry name" value="GlgX_Isoamylase_N_E_set"/>
</dbReference>
<dbReference type="SMART" id="SM00642">
    <property type="entry name" value="Aamy"/>
    <property type="match status" value="1"/>
</dbReference>
<comment type="caution">
    <text evidence="6">The sequence shown here is derived from an EMBL/GenBank/DDBJ whole genome shotgun (WGS) entry which is preliminary data.</text>
</comment>
<dbReference type="Pfam" id="PF02922">
    <property type="entry name" value="CBM_48"/>
    <property type="match status" value="1"/>
</dbReference>
<dbReference type="Gene3D" id="2.60.40.10">
    <property type="entry name" value="Immunoglobulins"/>
    <property type="match status" value="1"/>
</dbReference>
<dbReference type="InterPro" id="IPR011837">
    <property type="entry name" value="Glycogen_debranch_GlgX"/>
</dbReference>
<dbReference type="SUPFAM" id="SSF51445">
    <property type="entry name" value="(Trans)glycosidases"/>
    <property type="match status" value="1"/>
</dbReference>
<keyword evidence="2 6" id="KW-0378">Hydrolase</keyword>
<evidence type="ECO:0000313" key="6">
    <source>
        <dbReference type="EMBL" id="MFC5454542.1"/>
    </source>
</evidence>
<reference evidence="7" key="1">
    <citation type="journal article" date="2019" name="Int. J. Syst. Evol. Microbiol.">
        <title>The Global Catalogue of Microorganisms (GCM) 10K type strain sequencing project: providing services to taxonomists for standard genome sequencing and annotation.</title>
        <authorList>
            <consortium name="The Broad Institute Genomics Platform"/>
            <consortium name="The Broad Institute Genome Sequencing Center for Infectious Disease"/>
            <person name="Wu L."/>
            <person name="Ma J."/>
        </authorList>
    </citation>
    <scope>NUCLEOTIDE SEQUENCE [LARGE SCALE GENOMIC DNA]</scope>
    <source>
        <strain evidence="7">CGMCC 4.1469</strain>
    </source>
</reference>
<evidence type="ECO:0000256" key="1">
    <source>
        <dbReference type="ARBA" id="ARBA00008061"/>
    </source>
</evidence>
<dbReference type="CDD" id="cd11326">
    <property type="entry name" value="AmyAc_Glg_debranch"/>
    <property type="match status" value="1"/>
</dbReference>
<dbReference type="EC" id="3.2.1.196" evidence="6"/>
<dbReference type="Gene3D" id="3.20.20.80">
    <property type="entry name" value="Glycosidases"/>
    <property type="match status" value="1"/>
</dbReference>
<feature type="compositionally biased region" description="Basic and acidic residues" evidence="4">
    <location>
        <begin position="506"/>
        <end position="517"/>
    </location>
</feature>
<protein>
    <submittedName>
        <fullName evidence="6">Glycogen debranching protein GlgX</fullName>
        <ecNumber evidence="6">3.2.1.196</ecNumber>
    </submittedName>
</protein>
<evidence type="ECO:0000313" key="7">
    <source>
        <dbReference type="Proteomes" id="UP001596052"/>
    </source>
</evidence>
<proteinExistence type="inferred from homology"/>
<dbReference type="Gene3D" id="2.60.40.1180">
    <property type="entry name" value="Golgi alpha-mannosidase II"/>
    <property type="match status" value="1"/>
</dbReference>
<dbReference type="Proteomes" id="UP001596052">
    <property type="component" value="Unassembled WGS sequence"/>
</dbReference>
<dbReference type="Pfam" id="PF00128">
    <property type="entry name" value="Alpha-amylase"/>
    <property type="match status" value="1"/>
</dbReference>
<dbReference type="InterPro" id="IPR013780">
    <property type="entry name" value="Glyco_hydro_b"/>
</dbReference>
<evidence type="ECO:0000259" key="5">
    <source>
        <dbReference type="SMART" id="SM00642"/>
    </source>
</evidence>
<dbReference type="InterPro" id="IPR014756">
    <property type="entry name" value="Ig_E-set"/>
</dbReference>
<evidence type="ECO:0000256" key="4">
    <source>
        <dbReference type="SAM" id="MobiDB-lite"/>
    </source>
</evidence>
<dbReference type="NCBIfam" id="TIGR02100">
    <property type="entry name" value="glgX_debranch"/>
    <property type="match status" value="1"/>
</dbReference>
<dbReference type="InterPro" id="IPR006047">
    <property type="entry name" value="GH13_cat_dom"/>
</dbReference>